<gene>
    <name evidence="7" type="ORF">UCRPA7_5469</name>
</gene>
<dbReference type="OrthoDB" id="2962993at2759"/>
<evidence type="ECO:0000256" key="1">
    <source>
        <dbReference type="ARBA" id="ARBA00004141"/>
    </source>
</evidence>
<feature type="transmembrane region" description="Helical" evidence="6">
    <location>
        <begin position="276"/>
        <end position="295"/>
    </location>
</feature>
<evidence type="ECO:0000256" key="3">
    <source>
        <dbReference type="ARBA" id="ARBA00022692"/>
    </source>
</evidence>
<feature type="transmembrane region" description="Helical" evidence="6">
    <location>
        <begin position="80"/>
        <end position="98"/>
    </location>
</feature>
<reference evidence="8" key="1">
    <citation type="journal article" date="2013" name="Genome Announc.">
        <title>Draft genome sequence of the ascomycete Phaeoacremonium aleophilum strain UCR-PA7, a causal agent of the esca disease complex in grapevines.</title>
        <authorList>
            <person name="Blanco-Ulate B."/>
            <person name="Rolshausen P."/>
            <person name="Cantu D."/>
        </authorList>
    </citation>
    <scope>NUCLEOTIDE SEQUENCE [LARGE SCALE GENOMIC DNA]</scope>
    <source>
        <strain evidence="8">UCR-PA7</strain>
    </source>
</reference>
<feature type="transmembrane region" description="Helical" evidence="6">
    <location>
        <begin position="185"/>
        <end position="207"/>
    </location>
</feature>
<dbReference type="PANTHER" id="PTHR43791:SF48">
    <property type="entry name" value="TRANSPORTER, PUTATIVE (AFU_ORTHOLOGUE AFUA_4G01000)-RELATED"/>
    <property type="match status" value="1"/>
</dbReference>
<dbReference type="InterPro" id="IPR036259">
    <property type="entry name" value="MFS_trans_sf"/>
</dbReference>
<evidence type="ECO:0000313" key="7">
    <source>
        <dbReference type="EMBL" id="EON99030.1"/>
    </source>
</evidence>
<evidence type="ECO:0000256" key="2">
    <source>
        <dbReference type="ARBA" id="ARBA00022448"/>
    </source>
</evidence>
<evidence type="ECO:0000256" key="4">
    <source>
        <dbReference type="ARBA" id="ARBA00022989"/>
    </source>
</evidence>
<dbReference type="eggNOG" id="KOG2533">
    <property type="taxonomic scope" value="Eukaryota"/>
</dbReference>
<comment type="subcellular location">
    <subcellularLocation>
        <location evidence="1">Membrane</location>
        <topology evidence="1">Multi-pass membrane protein</topology>
    </subcellularLocation>
</comment>
<dbReference type="PANTHER" id="PTHR43791">
    <property type="entry name" value="PERMEASE-RELATED"/>
    <property type="match status" value="1"/>
</dbReference>
<protein>
    <submittedName>
        <fullName evidence="7">Putative major facilitator superfamily transporter protein</fullName>
    </submittedName>
</protein>
<dbReference type="SUPFAM" id="SSF103473">
    <property type="entry name" value="MFS general substrate transporter"/>
    <property type="match status" value="2"/>
</dbReference>
<keyword evidence="4 6" id="KW-1133">Transmembrane helix</keyword>
<feature type="transmembrane region" description="Helical" evidence="6">
    <location>
        <begin position="148"/>
        <end position="173"/>
    </location>
</feature>
<dbReference type="RefSeq" id="XP_007916207.1">
    <property type="nucleotide sequence ID" value="XM_007918016.1"/>
</dbReference>
<dbReference type="Proteomes" id="UP000014074">
    <property type="component" value="Unassembled WGS sequence"/>
</dbReference>
<feature type="transmembrane region" description="Helical" evidence="6">
    <location>
        <begin position="239"/>
        <end position="264"/>
    </location>
</feature>
<dbReference type="EMBL" id="KB933181">
    <property type="protein sequence ID" value="EON99030.1"/>
    <property type="molecule type" value="Genomic_DNA"/>
</dbReference>
<name>R8BI72_PHAM7</name>
<feature type="transmembrane region" description="Helical" evidence="6">
    <location>
        <begin position="214"/>
        <end position="233"/>
    </location>
</feature>
<feature type="transmembrane region" description="Helical" evidence="6">
    <location>
        <begin position="50"/>
        <end position="68"/>
    </location>
</feature>
<dbReference type="KEGG" id="tmn:UCRPA7_5469"/>
<evidence type="ECO:0000256" key="6">
    <source>
        <dbReference type="SAM" id="Phobius"/>
    </source>
</evidence>
<sequence>MSDSISQSQKVPSVLAGEQPGGLVDAEAAHSYVIDTVSENQLVRKQDLRVLPMIFLMYFFTFLDRTNLGNAKVAGIEKDLGLGTIITTGVGIISLYLFPADPSKTRIFNEEERALAMARIFHDQPAIVEHKERITWGLIKRGVFNVNVLVGAWMYTCNQITVQGLSIFTVTILRLNYPDRSTVGIQLLSVPPPLVGMVFALGVAYISMKTRKHGYAIACAAMLNIIGYSIWLASKNVQARYAAIFLNTAGGYSFGTLTVSWTLANAAPDTIRNVSNGAVSAIANIGSIVATWSYLNTDAKTGYRIGNSLNTASAASVVVAALGLVAYQMKENKHRASSGRDYRLEAPHEKVATLGHLHPEFRYIH</sequence>
<dbReference type="GO" id="GO:0022857">
    <property type="term" value="F:transmembrane transporter activity"/>
    <property type="evidence" value="ECO:0007669"/>
    <property type="project" value="TreeGrafter"/>
</dbReference>
<dbReference type="HOGENOM" id="CLU_001265_0_3_1"/>
<dbReference type="Gene3D" id="1.20.1250.20">
    <property type="entry name" value="MFS general substrate transporter like domains"/>
    <property type="match status" value="1"/>
</dbReference>
<keyword evidence="8" id="KW-1185">Reference proteome</keyword>
<keyword evidence="5 6" id="KW-0472">Membrane</keyword>
<proteinExistence type="predicted"/>
<evidence type="ECO:0000256" key="5">
    <source>
        <dbReference type="ARBA" id="ARBA00023136"/>
    </source>
</evidence>
<dbReference type="AlphaFoldDB" id="R8BI72"/>
<feature type="transmembrane region" description="Helical" evidence="6">
    <location>
        <begin position="307"/>
        <end position="327"/>
    </location>
</feature>
<dbReference type="GeneID" id="19326027"/>
<keyword evidence="2" id="KW-0813">Transport</keyword>
<dbReference type="GO" id="GO:0016020">
    <property type="term" value="C:membrane"/>
    <property type="evidence" value="ECO:0007669"/>
    <property type="project" value="UniProtKB-SubCell"/>
</dbReference>
<organism evidence="7 8">
    <name type="scientific">Phaeoacremonium minimum (strain UCR-PA7)</name>
    <name type="common">Esca disease fungus</name>
    <name type="synonym">Togninia minima</name>
    <dbReference type="NCBI Taxonomy" id="1286976"/>
    <lineage>
        <taxon>Eukaryota</taxon>
        <taxon>Fungi</taxon>
        <taxon>Dikarya</taxon>
        <taxon>Ascomycota</taxon>
        <taxon>Pezizomycotina</taxon>
        <taxon>Sordariomycetes</taxon>
        <taxon>Sordariomycetidae</taxon>
        <taxon>Togniniales</taxon>
        <taxon>Togniniaceae</taxon>
        <taxon>Phaeoacremonium</taxon>
    </lineage>
</organism>
<accession>R8BI72</accession>
<keyword evidence="3 6" id="KW-0812">Transmembrane</keyword>
<evidence type="ECO:0000313" key="8">
    <source>
        <dbReference type="Proteomes" id="UP000014074"/>
    </source>
</evidence>